<dbReference type="PANTHER" id="PTHR19211:SF14">
    <property type="entry name" value="ATP-BINDING CASSETTE SUB-FAMILY F MEMBER 1"/>
    <property type="match status" value="1"/>
</dbReference>
<keyword evidence="2" id="KW-0547">Nucleotide-binding</keyword>
<dbReference type="InterPro" id="IPR032781">
    <property type="entry name" value="ABC_tran_Xtn"/>
</dbReference>
<keyword evidence="1" id="KW-0677">Repeat</keyword>
<gene>
    <name evidence="9" type="primary">yheS</name>
    <name evidence="9" type="ORF">GCM10007067_18290</name>
</gene>
<feature type="coiled-coil region" evidence="6">
    <location>
        <begin position="560"/>
        <end position="614"/>
    </location>
</feature>
<sequence>MIAFRDFALRRGERLLLSKVDLTMQAGWRVGVIGRNGTGKSSLFAAIQGELESDLGNLDIPNRVRMASVAQETPALDDPALDFVLSGDAQVHAAIMAERAAVEAEDWETVAECHHRLEELNGYDASARAGKLLHGLGFSPDTHERAVKEFSGGWRVRLNLARALMTPSDLLLLDEPTNHLDLDAVLWLEQWLLKYPGTLLLISHDREFLDEVTTHTLHLNDGKAKLYVGNFTAFERQRAEHLRLQQITHEKAQAERAHLQSFIDRFSASAAKAKQAQSRVKRLAKMQDTEAVRAERTLRIEFPAPAKLPHALLRLVDADCGYGEHVVLDQVSLILEAGDRVALLGPNGAGKSTLVKSLVGELDLLTGERGGHPDLRIGYFAQHTVESLRKGATPIDHLMDIAPGVATQQLRDFLGKWNFPGDRAFESVDSFSGGERARLALAMIAWRKPNVLLLDEPTNHLDLDMREALAEALGGFDGAIVLVSHDRHLIGLVCDTFWRVADGVAVPFDGDLDEYASWLRTRDNSADGKVRPGKSAPVEPAPVVPATPAKAAPKINPHKLAKAEARVAELESKLHTLDLDLADPDVYAGGTTNAAELARQRDAVAAELERAEGELLALYDGA</sequence>
<dbReference type="Pfam" id="PF12848">
    <property type="entry name" value="ABC_tran_Xtn"/>
    <property type="match status" value="1"/>
</dbReference>
<keyword evidence="10" id="KW-1185">Reference proteome</keyword>
<comment type="similarity">
    <text evidence="4">Belongs to the ABC transporter superfamily. ABCF family. YheS subfamily.</text>
</comment>
<protein>
    <recommendedName>
        <fullName evidence="5">Probable ATP-binding protein YheS</fullName>
    </recommendedName>
</protein>
<dbReference type="RefSeq" id="WP_189455649.1">
    <property type="nucleotide sequence ID" value="NZ_BMYD01000002.1"/>
</dbReference>
<comment type="caution">
    <text evidence="9">The sequence shown here is derived from an EMBL/GenBank/DDBJ whole genome shotgun (WGS) entry which is preliminary data.</text>
</comment>
<dbReference type="CDD" id="cd03221">
    <property type="entry name" value="ABCF_EF-3"/>
    <property type="match status" value="2"/>
</dbReference>
<dbReference type="Gene3D" id="1.10.287.380">
    <property type="entry name" value="Valyl-tRNA synthetase, C-terminal domain"/>
    <property type="match status" value="1"/>
</dbReference>
<dbReference type="InterPro" id="IPR017871">
    <property type="entry name" value="ABC_transporter-like_CS"/>
</dbReference>
<feature type="region of interest" description="Disordered" evidence="7">
    <location>
        <begin position="525"/>
        <end position="551"/>
    </location>
</feature>
<name>A0A918T0P7_9GAMM</name>
<dbReference type="SMART" id="SM00382">
    <property type="entry name" value="AAA"/>
    <property type="match status" value="2"/>
</dbReference>
<keyword evidence="6" id="KW-0175">Coiled coil</keyword>
<keyword evidence="3 9" id="KW-0067">ATP-binding</keyword>
<dbReference type="EMBL" id="BMYD01000002">
    <property type="protein sequence ID" value="GHA80704.1"/>
    <property type="molecule type" value="Genomic_DNA"/>
</dbReference>
<evidence type="ECO:0000256" key="5">
    <source>
        <dbReference type="ARBA" id="ARBA00069073"/>
    </source>
</evidence>
<proteinExistence type="inferred from homology"/>
<organism evidence="9 10">
    <name type="scientific">Cognatilysobacter bugurensis</name>
    <dbReference type="NCBI Taxonomy" id="543356"/>
    <lineage>
        <taxon>Bacteria</taxon>
        <taxon>Pseudomonadati</taxon>
        <taxon>Pseudomonadota</taxon>
        <taxon>Gammaproteobacteria</taxon>
        <taxon>Lysobacterales</taxon>
        <taxon>Lysobacteraceae</taxon>
        <taxon>Cognatilysobacter</taxon>
    </lineage>
</organism>
<evidence type="ECO:0000256" key="2">
    <source>
        <dbReference type="ARBA" id="ARBA00022741"/>
    </source>
</evidence>
<feature type="domain" description="ABC transporter" evidence="8">
    <location>
        <begin position="2"/>
        <end position="246"/>
    </location>
</feature>
<dbReference type="GO" id="GO:0005524">
    <property type="term" value="F:ATP binding"/>
    <property type="evidence" value="ECO:0007669"/>
    <property type="project" value="UniProtKB-KW"/>
</dbReference>
<dbReference type="GO" id="GO:0016887">
    <property type="term" value="F:ATP hydrolysis activity"/>
    <property type="evidence" value="ECO:0007669"/>
    <property type="project" value="InterPro"/>
</dbReference>
<evidence type="ECO:0000259" key="8">
    <source>
        <dbReference type="PROSITE" id="PS50893"/>
    </source>
</evidence>
<evidence type="ECO:0000313" key="9">
    <source>
        <dbReference type="EMBL" id="GHA80704.1"/>
    </source>
</evidence>
<dbReference type="PANTHER" id="PTHR19211">
    <property type="entry name" value="ATP-BINDING TRANSPORT PROTEIN-RELATED"/>
    <property type="match status" value="1"/>
</dbReference>
<evidence type="ECO:0000256" key="4">
    <source>
        <dbReference type="ARBA" id="ARBA00061571"/>
    </source>
</evidence>
<dbReference type="InterPro" id="IPR027417">
    <property type="entry name" value="P-loop_NTPase"/>
</dbReference>
<dbReference type="PROSITE" id="PS00211">
    <property type="entry name" value="ABC_TRANSPORTER_1"/>
    <property type="match status" value="2"/>
</dbReference>
<evidence type="ECO:0000256" key="6">
    <source>
        <dbReference type="SAM" id="Coils"/>
    </source>
</evidence>
<dbReference type="InterPro" id="IPR003439">
    <property type="entry name" value="ABC_transporter-like_ATP-bd"/>
</dbReference>
<dbReference type="Proteomes" id="UP000646426">
    <property type="component" value="Unassembled WGS sequence"/>
</dbReference>
<feature type="domain" description="ABC transporter" evidence="8">
    <location>
        <begin position="313"/>
        <end position="534"/>
    </location>
</feature>
<dbReference type="FunFam" id="3.40.50.300:FF:002053">
    <property type="entry name" value="ABC transporter ATP-binding protein"/>
    <property type="match status" value="1"/>
</dbReference>
<accession>A0A918T0P7</accession>
<dbReference type="InterPro" id="IPR003593">
    <property type="entry name" value="AAA+_ATPase"/>
</dbReference>
<dbReference type="FunFam" id="3.40.50.300:FF:000011">
    <property type="entry name" value="Putative ABC transporter ATP-binding component"/>
    <property type="match status" value="1"/>
</dbReference>
<evidence type="ECO:0000256" key="7">
    <source>
        <dbReference type="SAM" id="MobiDB-lite"/>
    </source>
</evidence>
<evidence type="ECO:0000256" key="1">
    <source>
        <dbReference type="ARBA" id="ARBA00022737"/>
    </source>
</evidence>
<evidence type="ECO:0000313" key="10">
    <source>
        <dbReference type="Proteomes" id="UP000646426"/>
    </source>
</evidence>
<dbReference type="InterPro" id="IPR050611">
    <property type="entry name" value="ABCF"/>
</dbReference>
<dbReference type="Pfam" id="PF00005">
    <property type="entry name" value="ABC_tran"/>
    <property type="match status" value="2"/>
</dbReference>
<dbReference type="PROSITE" id="PS50893">
    <property type="entry name" value="ABC_TRANSPORTER_2"/>
    <property type="match status" value="2"/>
</dbReference>
<dbReference type="Gene3D" id="3.40.50.300">
    <property type="entry name" value="P-loop containing nucleotide triphosphate hydrolases"/>
    <property type="match status" value="2"/>
</dbReference>
<reference evidence="9" key="2">
    <citation type="submission" date="2020-09" db="EMBL/GenBank/DDBJ databases">
        <authorList>
            <person name="Sun Q."/>
            <person name="Kim S."/>
        </authorList>
    </citation>
    <scope>NUCLEOTIDE SEQUENCE</scope>
    <source>
        <strain evidence="9">KCTC 23077</strain>
    </source>
</reference>
<reference evidence="9" key="1">
    <citation type="journal article" date="2014" name="Int. J. Syst. Evol. Microbiol.">
        <title>Complete genome sequence of Corynebacterium casei LMG S-19264T (=DSM 44701T), isolated from a smear-ripened cheese.</title>
        <authorList>
            <consortium name="US DOE Joint Genome Institute (JGI-PGF)"/>
            <person name="Walter F."/>
            <person name="Albersmeier A."/>
            <person name="Kalinowski J."/>
            <person name="Ruckert C."/>
        </authorList>
    </citation>
    <scope>NUCLEOTIDE SEQUENCE</scope>
    <source>
        <strain evidence="9">KCTC 23077</strain>
    </source>
</reference>
<evidence type="ECO:0000256" key="3">
    <source>
        <dbReference type="ARBA" id="ARBA00022840"/>
    </source>
</evidence>
<dbReference type="AlphaFoldDB" id="A0A918T0P7"/>
<dbReference type="InterPro" id="IPR037118">
    <property type="entry name" value="Val-tRNA_synth_C_sf"/>
</dbReference>
<dbReference type="SUPFAM" id="SSF52540">
    <property type="entry name" value="P-loop containing nucleoside triphosphate hydrolases"/>
    <property type="match status" value="2"/>
</dbReference>